<feature type="compositionally biased region" description="Pro residues" evidence="1">
    <location>
        <begin position="482"/>
        <end position="504"/>
    </location>
</feature>
<dbReference type="EMBL" id="PPTA01000019">
    <property type="protein sequence ID" value="TFA98543.1"/>
    <property type="molecule type" value="Genomic_DNA"/>
</dbReference>
<evidence type="ECO:0000256" key="1">
    <source>
        <dbReference type="SAM" id="MobiDB-lite"/>
    </source>
</evidence>
<feature type="compositionally biased region" description="Polar residues" evidence="1">
    <location>
        <begin position="522"/>
        <end position="532"/>
    </location>
</feature>
<protein>
    <submittedName>
        <fullName evidence="2">Uncharacterized protein</fullName>
    </submittedName>
</protein>
<organism evidence="2 3">
    <name type="scientific">Trichoderma ghanense</name>
    <dbReference type="NCBI Taxonomy" id="65468"/>
    <lineage>
        <taxon>Eukaryota</taxon>
        <taxon>Fungi</taxon>
        <taxon>Dikarya</taxon>
        <taxon>Ascomycota</taxon>
        <taxon>Pezizomycotina</taxon>
        <taxon>Sordariomycetes</taxon>
        <taxon>Hypocreomycetidae</taxon>
        <taxon>Hypocreales</taxon>
        <taxon>Hypocreaceae</taxon>
        <taxon>Trichoderma</taxon>
    </lineage>
</organism>
<feature type="region of interest" description="Disordered" evidence="1">
    <location>
        <begin position="135"/>
        <end position="198"/>
    </location>
</feature>
<feature type="compositionally biased region" description="Polar residues" evidence="1">
    <location>
        <begin position="454"/>
        <end position="465"/>
    </location>
</feature>
<feature type="compositionally biased region" description="Basic residues" evidence="1">
    <location>
        <begin position="58"/>
        <end position="70"/>
    </location>
</feature>
<evidence type="ECO:0000313" key="3">
    <source>
        <dbReference type="Proteomes" id="UP001642720"/>
    </source>
</evidence>
<dbReference type="Proteomes" id="UP001642720">
    <property type="component" value="Unassembled WGS sequence"/>
</dbReference>
<feature type="compositionally biased region" description="Basic residues" evidence="1">
    <location>
        <begin position="106"/>
        <end position="115"/>
    </location>
</feature>
<reference evidence="2 3" key="1">
    <citation type="submission" date="2018-01" db="EMBL/GenBank/DDBJ databases">
        <title>Genome characterization of the sugarcane-associated fungus Trichoderma ghanense CCMA-1212 and their application in lignocelulose bioconversion.</title>
        <authorList>
            <person name="Steindorff A.S."/>
            <person name="Mendes T.D."/>
            <person name="Vilela E.S.D."/>
            <person name="Rodrigues D.S."/>
            <person name="Formighieri E.F."/>
            <person name="Melo I.S."/>
            <person name="Favaro L.C.L."/>
        </authorList>
    </citation>
    <scope>NUCLEOTIDE SEQUENCE [LARGE SCALE GENOMIC DNA]</scope>
    <source>
        <strain evidence="2 3">CCMA-1212</strain>
    </source>
</reference>
<feature type="compositionally biased region" description="Polar residues" evidence="1">
    <location>
        <begin position="135"/>
        <end position="160"/>
    </location>
</feature>
<accession>A0ABY2GSU9</accession>
<dbReference type="RefSeq" id="XP_073554745.1">
    <property type="nucleotide sequence ID" value="XM_073706750.1"/>
</dbReference>
<gene>
    <name evidence="2" type="ORF">CCMA1212_009677</name>
</gene>
<feature type="region of interest" description="Disordered" evidence="1">
    <location>
        <begin position="1"/>
        <end position="33"/>
    </location>
</feature>
<dbReference type="PANTHER" id="PTHR42023:SF1">
    <property type="entry name" value="BHLH DOMAIN-CONTAINING PROTEIN"/>
    <property type="match status" value="1"/>
</dbReference>
<feature type="region of interest" description="Disordered" evidence="1">
    <location>
        <begin position="301"/>
        <end position="637"/>
    </location>
</feature>
<dbReference type="PANTHER" id="PTHR42023">
    <property type="entry name" value="BHLH DOMAIN-CONTAINING PROTEIN"/>
    <property type="match status" value="1"/>
</dbReference>
<name>A0ABY2GSU9_9HYPO</name>
<feature type="compositionally biased region" description="Low complexity" evidence="1">
    <location>
        <begin position="315"/>
        <end position="334"/>
    </location>
</feature>
<proteinExistence type="predicted"/>
<feature type="region of interest" description="Disordered" evidence="1">
    <location>
        <begin position="51"/>
        <end position="117"/>
    </location>
</feature>
<evidence type="ECO:0000313" key="2">
    <source>
        <dbReference type="EMBL" id="TFA98543.1"/>
    </source>
</evidence>
<feature type="compositionally biased region" description="Polar residues" evidence="1">
    <location>
        <begin position="397"/>
        <end position="438"/>
    </location>
</feature>
<sequence>MWDARAATAGLRRHRDQEQRHTHTHTHTRMSADDEDIYRCGPVNVLGIDIDVPAARPRNPRRLHHHKPQRHTFDGASPAGIYLIDDPSHLAESSSRTAAPEPPPRNPRRLLQQRHHSQDPDWHYAAAFYPELQPVTDSESNSTSDGDAYSSSPTSNSKLASTYARRPPALDQISPPSSPETGAFKNVAPVSPIDEDDAGFHQAYPLQGQQQSQPFTTQLQTSNGPVQVQYMPFQPAVDMYGASFENPRSVKDIPIPYFENPRSIKDVPIPQGSLPRSNKMRLHLTSESSVAQRFRFLAKGKAESPEPFAERPGSRSRAASRAGSSRPGSSKSSSIGYNGLRNISAPIPQTQPAFMMDSPPRQQMLTDRDLLPSTQARKRTDTTTPAARVPSYDAYTTDASNGANALATSPNDQEYPTPPSLHSAQPQSPVDPNWTPTGTKIIKRKPAQNQQNQPSAPTNRSSSIPASLFPRPPTASAAAAAAPPPPPQPQPQSRPQPQPQPHPEPSYADDASMKPAPLFAHTTRNTWNTETPWQVVGEQTPANTPPDAPFLGRPNPDTAPDPTPSQTTRTVEHGARTSSLYETHAQMPRMPPPSEATPSKPADTETSNKTNSPKHKPTLSTTKPLPPAPPELASSSSDDRIAQLNATLAGLAHRKVNINKSIQQMTELMPRDNLMASAEVLRKREIEKQKVEGLKKELAEIQLEEYDLGLKLHRAYKRLNRGADYEPTTLWVRRVNT</sequence>
<comment type="caution">
    <text evidence="2">The sequence shown here is derived from an EMBL/GenBank/DDBJ whole genome shotgun (WGS) entry which is preliminary data.</text>
</comment>
<feature type="compositionally biased region" description="Basic and acidic residues" evidence="1">
    <location>
        <begin position="301"/>
        <end position="313"/>
    </location>
</feature>
<keyword evidence="3" id="KW-1185">Reference proteome</keyword>
<dbReference type="GeneID" id="300581200"/>